<evidence type="ECO:0000259" key="6">
    <source>
        <dbReference type="PROSITE" id="PS50106"/>
    </source>
</evidence>
<protein>
    <submittedName>
        <fullName evidence="7">S41 family peptidase</fullName>
    </submittedName>
</protein>
<dbReference type="PROSITE" id="PS50106">
    <property type="entry name" value="PDZ"/>
    <property type="match status" value="1"/>
</dbReference>
<evidence type="ECO:0000256" key="1">
    <source>
        <dbReference type="ARBA" id="ARBA00009179"/>
    </source>
</evidence>
<dbReference type="SUPFAM" id="SSF47090">
    <property type="entry name" value="PGBD-like"/>
    <property type="match status" value="1"/>
</dbReference>
<dbReference type="Gene3D" id="2.30.42.10">
    <property type="match status" value="1"/>
</dbReference>
<keyword evidence="8" id="KW-1185">Reference proteome</keyword>
<dbReference type="Gene3D" id="1.10.101.10">
    <property type="entry name" value="PGBD-like superfamily/PGBD"/>
    <property type="match status" value="1"/>
</dbReference>
<dbReference type="InterPro" id="IPR036034">
    <property type="entry name" value="PDZ_sf"/>
</dbReference>
<keyword evidence="2 5" id="KW-0645">Protease</keyword>
<dbReference type="InterPro" id="IPR029045">
    <property type="entry name" value="ClpP/crotonase-like_dom_sf"/>
</dbReference>
<dbReference type="Gene3D" id="3.90.226.10">
    <property type="entry name" value="2-enoyl-CoA Hydratase, Chain A, domain 1"/>
    <property type="match status" value="1"/>
</dbReference>
<dbReference type="SMART" id="SM00228">
    <property type="entry name" value="PDZ"/>
    <property type="match status" value="1"/>
</dbReference>
<comment type="similarity">
    <text evidence="1 5">Belongs to the peptidase S41A family.</text>
</comment>
<evidence type="ECO:0000313" key="8">
    <source>
        <dbReference type="Proteomes" id="UP001597199"/>
    </source>
</evidence>
<dbReference type="NCBIfam" id="TIGR00225">
    <property type="entry name" value="prc"/>
    <property type="match status" value="1"/>
</dbReference>
<dbReference type="Pfam" id="PF13180">
    <property type="entry name" value="PDZ_2"/>
    <property type="match status" value="1"/>
</dbReference>
<name>A0ABW4BE83_9LACO</name>
<dbReference type="RefSeq" id="WP_373305856.1">
    <property type="nucleotide sequence ID" value="NZ_BOLV01000007.1"/>
</dbReference>
<dbReference type="Proteomes" id="UP001597199">
    <property type="component" value="Unassembled WGS sequence"/>
</dbReference>
<dbReference type="CDD" id="cd06782">
    <property type="entry name" value="cpPDZ_CPP-like"/>
    <property type="match status" value="1"/>
</dbReference>
<proteinExistence type="inferred from homology"/>
<dbReference type="PANTHER" id="PTHR32060">
    <property type="entry name" value="TAIL-SPECIFIC PROTEASE"/>
    <property type="match status" value="1"/>
</dbReference>
<dbReference type="InterPro" id="IPR004447">
    <property type="entry name" value="Peptidase_S41A"/>
</dbReference>
<gene>
    <name evidence="7" type="ORF">ACFQ41_05685</name>
</gene>
<dbReference type="InterPro" id="IPR036365">
    <property type="entry name" value="PGBD-like_sf"/>
</dbReference>
<dbReference type="SUPFAM" id="SSF52096">
    <property type="entry name" value="ClpP/crotonase"/>
    <property type="match status" value="1"/>
</dbReference>
<dbReference type="Pfam" id="PF22694">
    <property type="entry name" value="CtpB_N-like"/>
    <property type="match status" value="1"/>
</dbReference>
<evidence type="ECO:0000256" key="5">
    <source>
        <dbReference type="RuleBase" id="RU004404"/>
    </source>
</evidence>
<accession>A0ABW4BE83</accession>
<evidence type="ECO:0000256" key="3">
    <source>
        <dbReference type="ARBA" id="ARBA00022801"/>
    </source>
</evidence>
<dbReference type="PANTHER" id="PTHR32060:SF30">
    <property type="entry name" value="CARBOXY-TERMINAL PROCESSING PROTEASE CTPA"/>
    <property type="match status" value="1"/>
</dbReference>
<feature type="domain" description="PDZ" evidence="6">
    <location>
        <begin position="91"/>
        <end position="161"/>
    </location>
</feature>
<dbReference type="Pfam" id="PF03572">
    <property type="entry name" value="Peptidase_S41"/>
    <property type="match status" value="1"/>
</dbReference>
<comment type="caution">
    <text evidence="7">The sequence shown here is derived from an EMBL/GenBank/DDBJ whole genome shotgun (WGS) entry which is preliminary data.</text>
</comment>
<reference evidence="8" key="1">
    <citation type="journal article" date="2019" name="Int. J. Syst. Evol. Microbiol.">
        <title>The Global Catalogue of Microorganisms (GCM) 10K type strain sequencing project: providing services to taxonomists for standard genome sequencing and annotation.</title>
        <authorList>
            <consortium name="The Broad Institute Genomics Platform"/>
            <consortium name="The Broad Institute Genome Sequencing Center for Infectious Disease"/>
            <person name="Wu L."/>
            <person name="Ma J."/>
        </authorList>
    </citation>
    <scope>NUCLEOTIDE SEQUENCE [LARGE SCALE GENOMIC DNA]</scope>
    <source>
        <strain evidence="8">CCM 9110</strain>
    </source>
</reference>
<dbReference type="SMART" id="SM00245">
    <property type="entry name" value="TSPc"/>
    <property type="match status" value="1"/>
</dbReference>
<dbReference type="EMBL" id="JBHTOA010000023">
    <property type="protein sequence ID" value="MFD1398794.1"/>
    <property type="molecule type" value="Genomic_DNA"/>
</dbReference>
<dbReference type="SUPFAM" id="SSF50156">
    <property type="entry name" value="PDZ domain-like"/>
    <property type="match status" value="1"/>
</dbReference>
<sequence>MVAVAIVAAGGLGYALRPVLDPSVQQVPSSFTKVLATYNSIQEKYYKKTSSKTLANGAISGMMASLGDQFSTYLENDEKSSLDSTISASFGGIGATVQQTSSHLEVASLQAGSPSQKAGMKVGDQLVKVNGKSVEKSGVNAAVSKIRGKIGTTVTVTVRRDGKLLKLTMKRAKITTDTVTTSLAPADKSVGILTITSFSEPTAKQFKAGVKALRKQGAKKFIVDLRGNPGGLLEDALQIGSMGLKNGQTIVKVQDRSGATQVYTAGKQYDHGFKVKEPLAVLIDGDSASASEILAGAWNESRGVPLIGETSYGKGTVQNVAQISKNAEVKLTVAKWLTPNGNWINKKGLAPTIKTSYPAWAQIQGFSTSKMKLGDESADVHSLQISLQAAGQTIPEANGYFGPTTQTAVKNFQTQQGLPATGETDVATIQALIKLLSGKLAQNDNAISSAVTYLQKH</sequence>
<dbReference type="CDD" id="cd07560">
    <property type="entry name" value="Peptidase_S41_CPP"/>
    <property type="match status" value="1"/>
</dbReference>
<dbReference type="Gene3D" id="3.30.750.44">
    <property type="match status" value="1"/>
</dbReference>
<dbReference type="InterPro" id="IPR002477">
    <property type="entry name" value="Peptidoglycan-bd-like"/>
</dbReference>
<dbReference type="Pfam" id="PF01471">
    <property type="entry name" value="PG_binding_1"/>
    <property type="match status" value="1"/>
</dbReference>
<dbReference type="InterPro" id="IPR005151">
    <property type="entry name" value="Tail-specific_protease"/>
</dbReference>
<keyword evidence="4 5" id="KW-0720">Serine protease</keyword>
<dbReference type="InterPro" id="IPR001478">
    <property type="entry name" value="PDZ"/>
</dbReference>
<organism evidence="7 8">
    <name type="scientific">Lacticaseibacillus suilingensis</name>
    <dbReference type="NCBI Taxonomy" id="2799577"/>
    <lineage>
        <taxon>Bacteria</taxon>
        <taxon>Bacillati</taxon>
        <taxon>Bacillota</taxon>
        <taxon>Bacilli</taxon>
        <taxon>Lactobacillales</taxon>
        <taxon>Lactobacillaceae</taxon>
        <taxon>Lacticaseibacillus</taxon>
    </lineage>
</organism>
<evidence type="ECO:0000256" key="4">
    <source>
        <dbReference type="ARBA" id="ARBA00022825"/>
    </source>
</evidence>
<dbReference type="InterPro" id="IPR055210">
    <property type="entry name" value="CtpA/B_N"/>
</dbReference>
<evidence type="ECO:0000313" key="7">
    <source>
        <dbReference type="EMBL" id="MFD1398794.1"/>
    </source>
</evidence>
<keyword evidence="3 5" id="KW-0378">Hydrolase</keyword>
<evidence type="ECO:0000256" key="2">
    <source>
        <dbReference type="ARBA" id="ARBA00022670"/>
    </source>
</evidence>
<dbReference type="InterPro" id="IPR036366">
    <property type="entry name" value="PGBDSf"/>
</dbReference>